<evidence type="ECO:0000313" key="2">
    <source>
        <dbReference type="Proteomes" id="UP001156102"/>
    </source>
</evidence>
<proteinExistence type="predicted"/>
<dbReference type="AlphaFoldDB" id="A0AA41X6F8"/>
<accession>A0AA41X6F8</accession>
<dbReference type="EMBL" id="JANCLT010000006">
    <property type="protein sequence ID" value="MCP8969577.1"/>
    <property type="molecule type" value="Genomic_DNA"/>
</dbReference>
<dbReference type="PANTHER" id="PTHR38433:SF1">
    <property type="entry name" value="DUF1641 DOMAIN-CONTAINING PROTEIN"/>
    <property type="match status" value="1"/>
</dbReference>
<dbReference type="PANTHER" id="PTHR38433">
    <property type="match status" value="1"/>
</dbReference>
<keyword evidence="2" id="KW-1185">Reference proteome</keyword>
<evidence type="ECO:0000313" key="1">
    <source>
        <dbReference type="EMBL" id="MCP8969577.1"/>
    </source>
</evidence>
<dbReference type="Proteomes" id="UP001156102">
    <property type="component" value="Unassembled WGS sequence"/>
</dbReference>
<dbReference type="RefSeq" id="WP_254759495.1">
    <property type="nucleotide sequence ID" value="NZ_JANCLT010000006.1"/>
</dbReference>
<sequence length="165" mass="18203">MAKAIKQIKQTAPDPQEQQMQAVSDMVAVLAENKDAILKTVGILKELHEMGALDAVHALLEKRVDVGAIAVGQMNQTGMHNMMKNGMNAVKFLGSVQPERLEIMLNGVGRGLQRLTDAVERGDKPSLWQIGKSMRHPEIRTSLTTMTEFLHGMGEAFSHDSRHVH</sequence>
<reference evidence="1" key="1">
    <citation type="submission" date="2022-07" db="EMBL/GenBank/DDBJ databases">
        <authorList>
            <person name="Li W.-J."/>
            <person name="Deng Q.-Q."/>
        </authorList>
    </citation>
    <scope>NUCLEOTIDE SEQUENCE</scope>
    <source>
        <strain evidence="1">SYSU M60031</strain>
    </source>
</reference>
<gene>
    <name evidence="1" type="ORF">NK662_13660</name>
</gene>
<comment type="caution">
    <text evidence="1">The sequence shown here is derived from an EMBL/GenBank/DDBJ whole genome shotgun (WGS) entry which is preliminary data.</text>
</comment>
<organism evidence="1 2">
    <name type="scientific">Ectobacillus ponti</name>
    <dbReference type="NCBI Taxonomy" id="2961894"/>
    <lineage>
        <taxon>Bacteria</taxon>
        <taxon>Bacillati</taxon>
        <taxon>Bacillota</taxon>
        <taxon>Bacilli</taxon>
        <taxon>Bacillales</taxon>
        <taxon>Bacillaceae</taxon>
        <taxon>Ectobacillus</taxon>
    </lineage>
</organism>
<name>A0AA41X6F8_9BACI</name>
<protein>
    <submittedName>
        <fullName evidence="1">DUF1641 domain-containing protein</fullName>
    </submittedName>
</protein>